<dbReference type="Proteomes" id="UP000266188">
    <property type="component" value="Unassembled WGS sequence"/>
</dbReference>
<dbReference type="STRING" id="2070753.A0A3A2Z453"/>
<feature type="region of interest" description="Disordered" evidence="1">
    <location>
        <begin position="279"/>
        <end position="301"/>
    </location>
</feature>
<keyword evidence="2" id="KW-0812">Transmembrane</keyword>
<dbReference type="EMBL" id="MVGC01000871">
    <property type="protein sequence ID" value="RJE17520.1"/>
    <property type="molecule type" value="Genomic_DNA"/>
</dbReference>
<name>A0A3A2Z453_9EURO</name>
<reference evidence="4" key="1">
    <citation type="submission" date="2017-02" db="EMBL/GenBank/DDBJ databases">
        <authorList>
            <person name="Tafer H."/>
            <person name="Lopandic K."/>
        </authorList>
    </citation>
    <scope>NUCLEOTIDE SEQUENCE [LARGE SCALE GENOMIC DNA]</scope>
    <source>
        <strain evidence="4">CBS 366.77</strain>
    </source>
</reference>
<keyword evidence="2" id="KW-0472">Membrane</keyword>
<sequence>MVGLYFPRNWRHHKALLIMMAVELPFTIVILTLTGIASHDLYRTRLWQDGADNGFNSAPDEAVYAAANYRPYKPPMVWSSFLTNYNLVLGVLSTFFLITKAPVHFLRIFYPPFSVFVHVGLAVLYIVSARFQGGSDMSDPRHPQSGPPWYITKSCGSAAHRSNIGYCNQAKALFAFTILMIVIYVVEVGLSVHSCFLTPEEKEERREQREEKKIMKEYEETILKSPSMIPLTPGPATGTFPATTPRTLTFNRIDNEPSNLPLRDYNQRIEEQVQRLDDRLSGINGSSQTYFPPPPKKAARA</sequence>
<comment type="caution">
    <text evidence="3">The sequence shown here is derived from an EMBL/GenBank/DDBJ whole genome shotgun (WGS) entry which is preliminary data.</text>
</comment>
<protein>
    <submittedName>
        <fullName evidence="3">Uncharacterized protein</fullName>
    </submittedName>
</protein>
<feature type="transmembrane region" description="Helical" evidence="2">
    <location>
        <begin position="77"/>
        <end position="98"/>
    </location>
</feature>
<feature type="transmembrane region" description="Helical" evidence="2">
    <location>
        <begin position="172"/>
        <end position="197"/>
    </location>
</feature>
<dbReference type="AlphaFoldDB" id="A0A3A2Z453"/>
<feature type="compositionally biased region" description="Pro residues" evidence="1">
    <location>
        <begin position="291"/>
        <end position="301"/>
    </location>
</feature>
<feature type="transmembrane region" description="Helical" evidence="2">
    <location>
        <begin position="15"/>
        <end position="37"/>
    </location>
</feature>
<proteinExistence type="predicted"/>
<evidence type="ECO:0000256" key="2">
    <source>
        <dbReference type="SAM" id="Phobius"/>
    </source>
</evidence>
<gene>
    <name evidence="3" type="ORF">PHISCL_10142</name>
</gene>
<keyword evidence="4" id="KW-1185">Reference proteome</keyword>
<evidence type="ECO:0000313" key="4">
    <source>
        <dbReference type="Proteomes" id="UP000266188"/>
    </source>
</evidence>
<keyword evidence="2" id="KW-1133">Transmembrane helix</keyword>
<evidence type="ECO:0000256" key="1">
    <source>
        <dbReference type="SAM" id="MobiDB-lite"/>
    </source>
</evidence>
<organism evidence="3 4">
    <name type="scientific">Aspergillus sclerotialis</name>
    <dbReference type="NCBI Taxonomy" id="2070753"/>
    <lineage>
        <taxon>Eukaryota</taxon>
        <taxon>Fungi</taxon>
        <taxon>Dikarya</taxon>
        <taxon>Ascomycota</taxon>
        <taxon>Pezizomycotina</taxon>
        <taxon>Eurotiomycetes</taxon>
        <taxon>Eurotiomycetidae</taxon>
        <taxon>Eurotiales</taxon>
        <taxon>Aspergillaceae</taxon>
        <taxon>Aspergillus</taxon>
        <taxon>Aspergillus subgen. Polypaecilum</taxon>
    </lineage>
</organism>
<evidence type="ECO:0000313" key="3">
    <source>
        <dbReference type="EMBL" id="RJE17520.1"/>
    </source>
</evidence>
<feature type="transmembrane region" description="Helical" evidence="2">
    <location>
        <begin position="105"/>
        <end position="127"/>
    </location>
</feature>
<accession>A0A3A2Z453</accession>
<dbReference type="OrthoDB" id="5352400at2759"/>